<evidence type="ECO:0000313" key="2">
    <source>
        <dbReference type="EMBL" id="KAK2154269.1"/>
    </source>
</evidence>
<feature type="region of interest" description="Disordered" evidence="1">
    <location>
        <begin position="32"/>
        <end position="56"/>
    </location>
</feature>
<dbReference type="EMBL" id="JAODUP010000272">
    <property type="protein sequence ID" value="KAK2154269.1"/>
    <property type="molecule type" value="Genomic_DNA"/>
</dbReference>
<feature type="compositionally biased region" description="Basic residues" evidence="1">
    <location>
        <begin position="129"/>
        <end position="161"/>
    </location>
</feature>
<evidence type="ECO:0000313" key="3">
    <source>
        <dbReference type="Proteomes" id="UP001208570"/>
    </source>
</evidence>
<evidence type="ECO:0000256" key="1">
    <source>
        <dbReference type="SAM" id="MobiDB-lite"/>
    </source>
</evidence>
<dbReference type="Proteomes" id="UP001208570">
    <property type="component" value="Unassembled WGS sequence"/>
</dbReference>
<proteinExistence type="predicted"/>
<dbReference type="Pfam" id="PF15692">
    <property type="entry name" value="NKAP"/>
    <property type="match status" value="1"/>
</dbReference>
<reference evidence="2" key="1">
    <citation type="journal article" date="2023" name="Mol. Biol. Evol.">
        <title>Third-Generation Sequencing Reveals the Adaptive Role of the Epigenome in Three Deep-Sea Polychaetes.</title>
        <authorList>
            <person name="Perez M."/>
            <person name="Aroh O."/>
            <person name="Sun Y."/>
            <person name="Lan Y."/>
            <person name="Juniper S.K."/>
            <person name="Young C.R."/>
            <person name="Angers B."/>
            <person name="Qian P.Y."/>
        </authorList>
    </citation>
    <scope>NUCLEOTIDE SEQUENCE</scope>
    <source>
        <strain evidence="2">P08H-3</strain>
    </source>
</reference>
<gene>
    <name evidence="2" type="ORF">LSH36_272g01004</name>
</gene>
<dbReference type="AlphaFoldDB" id="A0AAD9N4S6"/>
<comment type="caution">
    <text evidence="2">The sequence shown here is derived from an EMBL/GenBank/DDBJ whole genome shotgun (WGS) entry which is preliminary data.</text>
</comment>
<keyword evidence="3" id="KW-1185">Reference proteome</keyword>
<organism evidence="2 3">
    <name type="scientific">Paralvinella palmiformis</name>
    <dbReference type="NCBI Taxonomy" id="53620"/>
    <lineage>
        <taxon>Eukaryota</taxon>
        <taxon>Metazoa</taxon>
        <taxon>Spiralia</taxon>
        <taxon>Lophotrochozoa</taxon>
        <taxon>Annelida</taxon>
        <taxon>Polychaeta</taxon>
        <taxon>Sedentaria</taxon>
        <taxon>Canalipalpata</taxon>
        <taxon>Terebellida</taxon>
        <taxon>Terebelliformia</taxon>
        <taxon>Alvinellidae</taxon>
        <taxon>Paralvinella</taxon>
    </lineage>
</organism>
<sequence>MISDTSKTLLKNVIKHTDTHNRIVEETEMWSSYASQRERKHQDKRHRGYSPESRGIQSTVYQVPRAHMDRELSVSEPVHDAIYWKRKLQEMEEKDPDRWGHAGYKELYPEQFISDTDSSSSSSSDVDRKRSKCKRKRVEKSHKSKKKHRHKEKKQKKHKSRKESSDCQWIVRNVDGETKH</sequence>
<dbReference type="PANTHER" id="PTHR46940:SF1">
    <property type="entry name" value="NKAP DOMAIN CONTAINING 1"/>
    <property type="match status" value="1"/>
</dbReference>
<accession>A0AAD9N4S6</accession>
<protein>
    <submittedName>
        <fullName evidence="2">Uncharacterized protein</fullName>
    </submittedName>
</protein>
<dbReference type="InterPro" id="IPR043407">
    <property type="entry name" value="Nkap_D1"/>
</dbReference>
<name>A0AAD9N4S6_9ANNE</name>
<feature type="region of interest" description="Disordered" evidence="1">
    <location>
        <begin position="110"/>
        <end position="180"/>
    </location>
</feature>
<dbReference type="PANTHER" id="PTHR46940">
    <property type="entry name" value="NKAP DOMAIN-CONTAINING 1"/>
    <property type="match status" value="1"/>
</dbReference>
<feature type="compositionally biased region" description="Low complexity" evidence="1">
    <location>
        <begin position="114"/>
        <end position="124"/>
    </location>
</feature>